<gene>
    <name evidence="2" type="ORF">ISM_03560</name>
</gene>
<keyword evidence="1" id="KW-0472">Membrane</keyword>
<dbReference type="EMBL" id="AALY01000001">
    <property type="protein sequence ID" value="EAP77335.1"/>
    <property type="molecule type" value="Genomic_DNA"/>
</dbReference>
<keyword evidence="3" id="KW-1185">Reference proteome</keyword>
<proteinExistence type="predicted"/>
<feature type="transmembrane region" description="Helical" evidence="1">
    <location>
        <begin position="379"/>
        <end position="398"/>
    </location>
</feature>
<feature type="transmembrane region" description="Helical" evidence="1">
    <location>
        <begin position="201"/>
        <end position="217"/>
    </location>
</feature>
<dbReference type="HOGENOM" id="CLU_670626_0_0_5"/>
<feature type="transmembrane region" description="Helical" evidence="1">
    <location>
        <begin position="331"/>
        <end position="350"/>
    </location>
</feature>
<sequence length="410" mass="46451">MAWLYKNEVAAFWDYQGFRVAETPLALTKISVATILTALMLPNKRDTRTYLLICTNFLFFIPSIVFSFLAGADLRYVVTLAFVIIFSVQISALNFRPILMRPIKIKQFLNFALGLSLVFLILYMVLGGVYRLNFNLSNVYQVRADNLDSVPGFLGYFVSLLSAILLPLAILYSIELRRFGILALALSVQLVFFGLTNFKNILFAPILFISFYAFLRSPSRAGYLSLYFFILPLFAMLNVVLARFILQTDQFLFFVNNFIRRMLFTPPMLDERHVIFFSDNPLYYWSTSRISLGLVESPYDLASPFIIGEEYFGSTTWAANTGLIGSGFSHAGYLGVIIYSILFGLLLAFLNAYGKRIGHALVSALALLSVMNITRSSDFTTVLLTHGLVFLFLFLTFAPRKEDVHSEAKY</sequence>
<accession>A3SJ04</accession>
<dbReference type="AlphaFoldDB" id="A3SJ04"/>
<evidence type="ECO:0000256" key="1">
    <source>
        <dbReference type="SAM" id="Phobius"/>
    </source>
</evidence>
<comment type="caution">
    <text evidence="2">The sequence shown here is derived from an EMBL/GenBank/DDBJ whole genome shotgun (WGS) entry which is preliminary data.</text>
</comment>
<reference evidence="2 3" key="1">
    <citation type="submission" date="2005-12" db="EMBL/GenBank/DDBJ databases">
        <authorList>
            <person name="Moran M.A."/>
            <person name="Ferriera S."/>
            <person name="Johnson J."/>
            <person name="Kravitz S."/>
            <person name="Halpern A."/>
            <person name="Remington K."/>
            <person name="Beeson K."/>
            <person name="Tran B."/>
            <person name="Rogers Y.-H."/>
            <person name="Friedman R."/>
            <person name="Venter J.C."/>
        </authorList>
    </citation>
    <scope>NUCLEOTIDE SEQUENCE [LARGE SCALE GENOMIC DNA]</scope>
    <source>
        <strain evidence="3">ATCC BAA-591 / DSM 15170 / ISM</strain>
    </source>
</reference>
<feature type="transmembrane region" description="Helical" evidence="1">
    <location>
        <begin position="108"/>
        <end position="130"/>
    </location>
</feature>
<dbReference type="STRING" id="89187.ISM_03560"/>
<organism evidence="2 3">
    <name type="scientific">Roseovarius nubinhibens (strain ATCC BAA-591 / DSM 15170 / ISM)</name>
    <dbReference type="NCBI Taxonomy" id="89187"/>
    <lineage>
        <taxon>Bacteria</taxon>
        <taxon>Pseudomonadati</taxon>
        <taxon>Pseudomonadota</taxon>
        <taxon>Alphaproteobacteria</taxon>
        <taxon>Rhodobacterales</taxon>
        <taxon>Roseobacteraceae</taxon>
        <taxon>Roseovarius</taxon>
    </lineage>
</organism>
<evidence type="ECO:0000313" key="2">
    <source>
        <dbReference type="EMBL" id="EAP77335.1"/>
    </source>
</evidence>
<protein>
    <submittedName>
        <fullName evidence="2">WblL protein</fullName>
    </submittedName>
</protein>
<feature type="transmembrane region" description="Helical" evidence="1">
    <location>
        <begin position="49"/>
        <end position="70"/>
    </location>
</feature>
<name>A3SJ04_ROSNI</name>
<feature type="transmembrane region" description="Helical" evidence="1">
    <location>
        <begin position="224"/>
        <end position="246"/>
    </location>
</feature>
<keyword evidence="1" id="KW-0812">Transmembrane</keyword>
<feature type="transmembrane region" description="Helical" evidence="1">
    <location>
        <begin position="76"/>
        <end position="96"/>
    </location>
</feature>
<keyword evidence="1" id="KW-1133">Transmembrane helix</keyword>
<dbReference type="eggNOG" id="ENOG502ZBID">
    <property type="taxonomic scope" value="Bacteria"/>
</dbReference>
<feature type="transmembrane region" description="Helical" evidence="1">
    <location>
        <begin position="357"/>
        <end position="373"/>
    </location>
</feature>
<feature type="transmembrane region" description="Helical" evidence="1">
    <location>
        <begin position="179"/>
        <end position="195"/>
    </location>
</feature>
<evidence type="ECO:0000313" key="3">
    <source>
        <dbReference type="Proteomes" id="UP000005954"/>
    </source>
</evidence>
<feature type="transmembrane region" description="Helical" evidence="1">
    <location>
        <begin position="150"/>
        <end position="172"/>
    </location>
</feature>
<dbReference type="Proteomes" id="UP000005954">
    <property type="component" value="Unassembled WGS sequence"/>
</dbReference>
<feature type="transmembrane region" description="Helical" evidence="1">
    <location>
        <begin position="23"/>
        <end position="42"/>
    </location>
</feature>